<evidence type="ECO:0000313" key="3">
    <source>
        <dbReference type="Proteomes" id="UP000556201"/>
    </source>
</evidence>
<dbReference type="PANTHER" id="PTHR34849">
    <property type="entry name" value="SSL5025 PROTEIN"/>
    <property type="match status" value="1"/>
</dbReference>
<sequence>MPDPQWTLPEAAFVLDQPLDAIKRDVNRRPLKPEASGPAKRAVRCVGLTDLVYLDMVATYRHTLTPSALDDLYVAVIKESPRSASVSVGPLIVQLKRHRTNVAQRLKALEAVDRAIEIKHGAPVVRGTDIEVHRLAALSAGGATDEEILEDYPSLSLAKIKAATAYARAHPKSGRPYPATSAKRAMQGADLGGLEPFMRPRG</sequence>
<comment type="caution">
    <text evidence="2">The sequence shown here is derived from an EMBL/GenBank/DDBJ whole genome shotgun (WGS) entry which is preliminary data.</text>
</comment>
<reference evidence="2 3" key="1">
    <citation type="submission" date="2020-08" db="EMBL/GenBank/DDBJ databases">
        <title>Functional genomics of gut bacteria from endangered species of beetles.</title>
        <authorList>
            <person name="Carlos-Shanley C."/>
        </authorList>
    </citation>
    <scope>NUCLEOTIDE SEQUENCE [LARGE SCALE GENOMIC DNA]</scope>
    <source>
        <strain evidence="2 3">S00192</strain>
    </source>
</reference>
<evidence type="ECO:0000313" key="2">
    <source>
        <dbReference type="EMBL" id="MBB5772549.1"/>
    </source>
</evidence>
<protein>
    <submittedName>
        <fullName evidence="2">Uncharacterized protein (DUF433 family)</fullName>
    </submittedName>
</protein>
<dbReference type="Pfam" id="PF04255">
    <property type="entry name" value="DUF433"/>
    <property type="match status" value="1"/>
</dbReference>
<dbReference type="SUPFAM" id="SSF46689">
    <property type="entry name" value="Homeodomain-like"/>
    <property type="match status" value="1"/>
</dbReference>
<dbReference type="EMBL" id="JACHLJ010000003">
    <property type="protein sequence ID" value="MBB5772549.1"/>
    <property type="molecule type" value="Genomic_DNA"/>
</dbReference>
<proteinExistence type="predicted"/>
<dbReference type="AlphaFoldDB" id="A0A7W9FVX6"/>
<feature type="region of interest" description="Disordered" evidence="1">
    <location>
        <begin position="169"/>
        <end position="202"/>
    </location>
</feature>
<organism evidence="2 3">
    <name type="scientific">Brevundimonas vesicularis</name>
    <name type="common">Pseudomonas vesicularis</name>
    <dbReference type="NCBI Taxonomy" id="41276"/>
    <lineage>
        <taxon>Bacteria</taxon>
        <taxon>Pseudomonadati</taxon>
        <taxon>Pseudomonadota</taxon>
        <taxon>Alphaproteobacteria</taxon>
        <taxon>Caulobacterales</taxon>
        <taxon>Caulobacteraceae</taxon>
        <taxon>Brevundimonas</taxon>
    </lineage>
</organism>
<dbReference type="RefSeq" id="WP_184279847.1">
    <property type="nucleotide sequence ID" value="NZ_JACHLJ010000003.1"/>
</dbReference>
<dbReference type="Gene3D" id="1.10.10.10">
    <property type="entry name" value="Winged helix-like DNA-binding domain superfamily/Winged helix DNA-binding domain"/>
    <property type="match status" value="1"/>
</dbReference>
<dbReference type="InterPro" id="IPR036388">
    <property type="entry name" value="WH-like_DNA-bd_sf"/>
</dbReference>
<dbReference type="Proteomes" id="UP000556201">
    <property type="component" value="Unassembled WGS sequence"/>
</dbReference>
<accession>A0A7W9FVX6</accession>
<gene>
    <name evidence="2" type="ORF">HNP47_002565</name>
</gene>
<dbReference type="InterPro" id="IPR009057">
    <property type="entry name" value="Homeodomain-like_sf"/>
</dbReference>
<evidence type="ECO:0000256" key="1">
    <source>
        <dbReference type="SAM" id="MobiDB-lite"/>
    </source>
</evidence>
<name>A0A7W9FVX6_BREVE</name>
<dbReference type="InterPro" id="IPR007367">
    <property type="entry name" value="DUF433"/>
</dbReference>
<dbReference type="PANTHER" id="PTHR34849:SF3">
    <property type="entry name" value="SSR2962 PROTEIN"/>
    <property type="match status" value="1"/>
</dbReference>